<dbReference type="PRINTS" id="PR01651">
    <property type="entry name" value="SECGEXPORT"/>
</dbReference>
<dbReference type="GO" id="GO:0015450">
    <property type="term" value="F:protein-transporting ATPase activity"/>
    <property type="evidence" value="ECO:0007669"/>
    <property type="project" value="UniProtKB-UniRule"/>
</dbReference>
<feature type="transmembrane region" description="Helical" evidence="11">
    <location>
        <begin position="51"/>
        <end position="72"/>
    </location>
</feature>
<evidence type="ECO:0000256" key="11">
    <source>
        <dbReference type="RuleBase" id="RU365087"/>
    </source>
</evidence>
<evidence type="ECO:0000256" key="6">
    <source>
        <dbReference type="ARBA" id="ARBA00022692"/>
    </source>
</evidence>
<proteinExistence type="inferred from homology"/>
<dbReference type="EMBL" id="CP012678">
    <property type="protein sequence ID" value="ALF59774.1"/>
    <property type="molecule type" value="Genomic_DNA"/>
</dbReference>
<keyword evidence="9 11" id="KW-0811">Translocation</keyword>
<evidence type="ECO:0000256" key="9">
    <source>
        <dbReference type="ARBA" id="ARBA00023010"/>
    </source>
</evidence>
<dbReference type="OrthoDB" id="9813947at2"/>
<dbReference type="KEGG" id="pur:AOC03_06765"/>
<evidence type="ECO:0000256" key="4">
    <source>
        <dbReference type="ARBA" id="ARBA00022448"/>
    </source>
</evidence>
<comment type="function">
    <text evidence="11">Involved in protein export. Participates in an early event of protein translocation.</text>
</comment>
<dbReference type="RefSeq" id="WP_062534460.1">
    <property type="nucleotide sequence ID" value="NZ_CP012678.1"/>
</dbReference>
<protein>
    <recommendedName>
        <fullName evidence="3 11">Protein-export membrane protein SecG</fullName>
    </recommendedName>
</protein>
<keyword evidence="4 11" id="KW-0813">Transport</keyword>
<evidence type="ECO:0000256" key="8">
    <source>
        <dbReference type="ARBA" id="ARBA00022989"/>
    </source>
</evidence>
<keyword evidence="10 11" id="KW-0472">Membrane</keyword>
<dbReference type="Proteomes" id="UP000059847">
    <property type="component" value="Chromosome"/>
</dbReference>
<dbReference type="InterPro" id="IPR004692">
    <property type="entry name" value="SecG"/>
</dbReference>
<keyword evidence="5 11" id="KW-1003">Cell membrane</keyword>
<keyword evidence="7 11" id="KW-0653">Protein transport</keyword>
<reference evidence="13 14" key="1">
    <citation type="submission" date="2015-09" db="EMBL/GenBank/DDBJ databases">
        <title>Complete genome of Psychrobacter urativorans R10.10B.</title>
        <authorList>
            <person name="See-Too W.S."/>
            <person name="Chan K.G."/>
        </authorList>
    </citation>
    <scope>NUCLEOTIDE SEQUENCE [LARGE SCALE GENOMIC DNA]</scope>
    <source>
        <strain evidence="13 14">R10.10B</strain>
    </source>
</reference>
<evidence type="ECO:0000256" key="7">
    <source>
        <dbReference type="ARBA" id="ARBA00022927"/>
    </source>
</evidence>
<comment type="subcellular location">
    <subcellularLocation>
        <location evidence="1 11">Cell membrane</location>
        <topology evidence="1 11">Multi-pass membrane protein</topology>
    </subcellularLocation>
</comment>
<gene>
    <name evidence="13" type="ORF">AOC03_06765</name>
</gene>
<accession>A0A0M4TVB8</accession>
<dbReference type="Pfam" id="PF03840">
    <property type="entry name" value="SecG"/>
    <property type="match status" value="1"/>
</dbReference>
<keyword evidence="14" id="KW-1185">Reference proteome</keyword>
<sequence length="102" mass="10594">MYTFILALHIIVAIAMIGLILIQHGKGADAGASFGAGSSGTVFGAAGTANFLTRATAVLTAIFFVTSMTLAVQARKQAEDQFRLDTPVSVPQTPRPLTGNTQ</sequence>
<evidence type="ECO:0000256" key="3">
    <source>
        <dbReference type="ARBA" id="ARBA00017876"/>
    </source>
</evidence>
<evidence type="ECO:0000313" key="14">
    <source>
        <dbReference type="Proteomes" id="UP000059847"/>
    </source>
</evidence>
<dbReference type="NCBIfam" id="TIGR00810">
    <property type="entry name" value="secG"/>
    <property type="match status" value="1"/>
</dbReference>
<keyword evidence="8 11" id="KW-1133">Transmembrane helix</keyword>
<evidence type="ECO:0000256" key="1">
    <source>
        <dbReference type="ARBA" id="ARBA00004651"/>
    </source>
</evidence>
<comment type="caution">
    <text evidence="11">Lacks conserved residue(s) required for the propagation of feature annotation.</text>
</comment>
<dbReference type="PANTHER" id="PTHR34182:SF1">
    <property type="entry name" value="PROTEIN-EXPORT MEMBRANE PROTEIN SECG"/>
    <property type="match status" value="1"/>
</dbReference>
<evidence type="ECO:0000256" key="2">
    <source>
        <dbReference type="ARBA" id="ARBA00008445"/>
    </source>
</evidence>
<dbReference type="STRING" id="45610.AOC03_06765"/>
<dbReference type="PANTHER" id="PTHR34182">
    <property type="entry name" value="PROTEIN-EXPORT MEMBRANE PROTEIN SECG"/>
    <property type="match status" value="1"/>
</dbReference>
<evidence type="ECO:0000256" key="5">
    <source>
        <dbReference type="ARBA" id="ARBA00022475"/>
    </source>
</evidence>
<evidence type="ECO:0000256" key="10">
    <source>
        <dbReference type="ARBA" id="ARBA00023136"/>
    </source>
</evidence>
<evidence type="ECO:0000313" key="13">
    <source>
        <dbReference type="EMBL" id="ALF59774.1"/>
    </source>
</evidence>
<dbReference type="GO" id="GO:0005886">
    <property type="term" value="C:plasma membrane"/>
    <property type="evidence" value="ECO:0007669"/>
    <property type="project" value="UniProtKB-SubCell"/>
</dbReference>
<dbReference type="GO" id="GO:0009306">
    <property type="term" value="P:protein secretion"/>
    <property type="evidence" value="ECO:0007669"/>
    <property type="project" value="UniProtKB-UniRule"/>
</dbReference>
<feature type="region of interest" description="Disordered" evidence="12">
    <location>
        <begin position="83"/>
        <end position="102"/>
    </location>
</feature>
<name>A0A0M4TVB8_9GAMM</name>
<dbReference type="GO" id="GO:0065002">
    <property type="term" value="P:intracellular protein transmembrane transport"/>
    <property type="evidence" value="ECO:0007669"/>
    <property type="project" value="TreeGrafter"/>
</dbReference>
<dbReference type="AlphaFoldDB" id="A0A0M4TVB8"/>
<keyword evidence="6 11" id="KW-0812">Transmembrane</keyword>
<dbReference type="GO" id="GO:0043952">
    <property type="term" value="P:protein transport by the Sec complex"/>
    <property type="evidence" value="ECO:0007669"/>
    <property type="project" value="TreeGrafter"/>
</dbReference>
<comment type="similarity">
    <text evidence="2 11">Belongs to the SecG family.</text>
</comment>
<evidence type="ECO:0000256" key="12">
    <source>
        <dbReference type="SAM" id="MobiDB-lite"/>
    </source>
</evidence>
<organism evidence="13 14">
    <name type="scientific">Psychrobacter urativorans</name>
    <dbReference type="NCBI Taxonomy" id="45610"/>
    <lineage>
        <taxon>Bacteria</taxon>
        <taxon>Pseudomonadati</taxon>
        <taxon>Pseudomonadota</taxon>
        <taxon>Gammaproteobacteria</taxon>
        <taxon>Moraxellales</taxon>
        <taxon>Moraxellaceae</taxon>
        <taxon>Psychrobacter</taxon>
    </lineage>
</organism>